<dbReference type="OrthoDB" id="9794400at2"/>
<dbReference type="GO" id="GO:0003723">
    <property type="term" value="F:RNA binding"/>
    <property type="evidence" value="ECO:0007669"/>
    <property type="project" value="InterPro"/>
</dbReference>
<dbReference type="InterPro" id="IPR004441">
    <property type="entry name" value="rRNA_MeTrfase_TrmH"/>
</dbReference>
<protein>
    <submittedName>
        <fullName evidence="5">23S rRNA (Guanosine2251-2'-O)-methyltransferase</fullName>
    </submittedName>
</protein>
<comment type="similarity">
    <text evidence="1">Belongs to the class IV-like SAM-binding methyltransferase superfamily. RNA methyltransferase TrmH family.</text>
</comment>
<accession>A0A1I2W0E9</accession>
<dbReference type="NCBIfam" id="TIGR00186">
    <property type="entry name" value="rRNA_methyl_3"/>
    <property type="match status" value="1"/>
</dbReference>
<dbReference type="GO" id="GO:0032259">
    <property type="term" value="P:methylation"/>
    <property type="evidence" value="ECO:0007669"/>
    <property type="project" value="UniProtKB-KW"/>
</dbReference>
<dbReference type="Pfam" id="PF08032">
    <property type="entry name" value="SpoU_sub_bind"/>
    <property type="match status" value="1"/>
</dbReference>
<dbReference type="AlphaFoldDB" id="A0A1I2W0E9"/>
<keyword evidence="2 5" id="KW-0489">Methyltransferase</keyword>
<dbReference type="STRING" id="341036.SAMN05660649_03276"/>
<dbReference type="PANTHER" id="PTHR46429:SF1">
    <property type="entry name" value="23S RRNA (GUANOSINE-2'-O-)-METHYLTRANSFERASE RLMB"/>
    <property type="match status" value="1"/>
</dbReference>
<evidence type="ECO:0000256" key="1">
    <source>
        <dbReference type="ARBA" id="ARBA00007228"/>
    </source>
</evidence>
<keyword evidence="6" id="KW-1185">Reference proteome</keyword>
<dbReference type="CDD" id="cd18103">
    <property type="entry name" value="SpoU-like_RlmB"/>
    <property type="match status" value="1"/>
</dbReference>
<gene>
    <name evidence="5" type="ORF">SAMN05660649_03276</name>
</gene>
<dbReference type="SUPFAM" id="SSF75217">
    <property type="entry name" value="alpha/beta knot"/>
    <property type="match status" value="1"/>
</dbReference>
<dbReference type="InterPro" id="IPR013123">
    <property type="entry name" value="SpoU_subst-bd"/>
</dbReference>
<dbReference type="SMART" id="SM00967">
    <property type="entry name" value="SpoU_sub_bind"/>
    <property type="match status" value="1"/>
</dbReference>
<dbReference type="Proteomes" id="UP000199337">
    <property type="component" value="Unassembled WGS sequence"/>
</dbReference>
<dbReference type="FunFam" id="3.40.1280.10:FF:000008">
    <property type="entry name" value="Group 3 RNA methyltransferase TrmH"/>
    <property type="match status" value="1"/>
</dbReference>
<keyword evidence="3 5" id="KW-0808">Transferase</keyword>
<evidence type="ECO:0000256" key="2">
    <source>
        <dbReference type="ARBA" id="ARBA00022603"/>
    </source>
</evidence>
<dbReference type="InterPro" id="IPR029026">
    <property type="entry name" value="tRNA_m1G_MTases_N"/>
</dbReference>
<dbReference type="PANTHER" id="PTHR46429">
    <property type="entry name" value="23S RRNA (GUANOSINE-2'-O-)-METHYLTRANSFERASE RLMB"/>
    <property type="match status" value="1"/>
</dbReference>
<dbReference type="Gene3D" id="3.30.1330.30">
    <property type="match status" value="1"/>
</dbReference>
<feature type="domain" description="RNA 2-O ribose methyltransferase substrate binding" evidence="4">
    <location>
        <begin position="4"/>
        <end position="79"/>
    </location>
</feature>
<reference evidence="6" key="1">
    <citation type="submission" date="2016-10" db="EMBL/GenBank/DDBJ databases">
        <authorList>
            <person name="Varghese N."/>
            <person name="Submissions S."/>
        </authorList>
    </citation>
    <scope>NUCLEOTIDE SEQUENCE [LARGE SCALE GENOMIC DNA]</scope>
    <source>
        <strain evidence="6">DSM 17038</strain>
    </source>
</reference>
<proteinExistence type="inferred from homology"/>
<dbReference type="EMBL" id="FOOX01000012">
    <property type="protein sequence ID" value="SFG94752.1"/>
    <property type="molecule type" value="Genomic_DNA"/>
</dbReference>
<evidence type="ECO:0000256" key="3">
    <source>
        <dbReference type="ARBA" id="ARBA00022679"/>
    </source>
</evidence>
<dbReference type="InterPro" id="IPR029064">
    <property type="entry name" value="Ribosomal_eL30-like_sf"/>
</dbReference>
<evidence type="ECO:0000313" key="6">
    <source>
        <dbReference type="Proteomes" id="UP000199337"/>
    </source>
</evidence>
<dbReference type="GO" id="GO:0008173">
    <property type="term" value="F:RNA methyltransferase activity"/>
    <property type="evidence" value="ECO:0007669"/>
    <property type="project" value="InterPro"/>
</dbReference>
<dbReference type="RefSeq" id="WP_092472444.1">
    <property type="nucleotide sequence ID" value="NZ_FOOX01000012.1"/>
</dbReference>
<name>A0A1I2W0E9_9FIRM</name>
<dbReference type="SUPFAM" id="SSF55315">
    <property type="entry name" value="L30e-like"/>
    <property type="match status" value="1"/>
</dbReference>
<dbReference type="GO" id="GO:0005829">
    <property type="term" value="C:cytosol"/>
    <property type="evidence" value="ECO:0007669"/>
    <property type="project" value="TreeGrafter"/>
</dbReference>
<dbReference type="GO" id="GO:0006396">
    <property type="term" value="P:RNA processing"/>
    <property type="evidence" value="ECO:0007669"/>
    <property type="project" value="InterPro"/>
</dbReference>
<dbReference type="InterPro" id="IPR001537">
    <property type="entry name" value="SpoU_MeTrfase"/>
</dbReference>
<dbReference type="Pfam" id="PF00588">
    <property type="entry name" value="SpoU_methylase"/>
    <property type="match status" value="1"/>
</dbReference>
<dbReference type="Gene3D" id="3.40.1280.10">
    <property type="match status" value="1"/>
</dbReference>
<sequence length="243" mass="26074">MEETIAGRNPVCEALKSGRPINKILLARGLKPATVAEITRLAREKQVPVQQVEKNFLDRLLPDTNHQGIVARVAPHEYADLEDILDHIKEADPLLILLDEVTDPHNLGAVIRSACAAGAHGMIIPRRRAAALTPAAVKASAGAVEFLPVARVNNMVQTINLLKERGIWVVGADAAASQVIWEAPLDGPLAIVIGGEDKGLGRLVKEKCDILVKFPMLGKVNSLNASVAAALVLFEAVRQRSGR</sequence>
<dbReference type="InterPro" id="IPR029028">
    <property type="entry name" value="Alpha/beta_knot_MTases"/>
</dbReference>
<organism evidence="5 6">
    <name type="scientific">Desulfotruncus arcticus DSM 17038</name>
    <dbReference type="NCBI Taxonomy" id="1121424"/>
    <lineage>
        <taxon>Bacteria</taxon>
        <taxon>Bacillati</taxon>
        <taxon>Bacillota</taxon>
        <taxon>Clostridia</taxon>
        <taxon>Eubacteriales</taxon>
        <taxon>Desulfallaceae</taxon>
        <taxon>Desulfotruncus</taxon>
    </lineage>
</organism>
<evidence type="ECO:0000259" key="4">
    <source>
        <dbReference type="SMART" id="SM00967"/>
    </source>
</evidence>
<evidence type="ECO:0000313" key="5">
    <source>
        <dbReference type="EMBL" id="SFG94752.1"/>
    </source>
</evidence>